<dbReference type="Proteomes" id="UP000521943">
    <property type="component" value="Unassembled WGS sequence"/>
</dbReference>
<reference evidence="2 3" key="1">
    <citation type="submission" date="2020-07" db="EMBL/GenBank/DDBJ databases">
        <title>Comparative genomics of pyrophilous fungi reveals a link between fire events and developmental genes.</title>
        <authorList>
            <consortium name="DOE Joint Genome Institute"/>
            <person name="Steindorff A.S."/>
            <person name="Carver A."/>
            <person name="Calhoun S."/>
            <person name="Stillman K."/>
            <person name="Liu H."/>
            <person name="Lipzen A."/>
            <person name="Pangilinan J."/>
            <person name="Labutti K."/>
            <person name="Bruns T.D."/>
            <person name="Grigoriev I.V."/>
        </authorList>
    </citation>
    <scope>NUCLEOTIDE SEQUENCE [LARGE SCALE GENOMIC DNA]</scope>
    <source>
        <strain evidence="2 3">CBS 144469</strain>
    </source>
</reference>
<organism evidence="2 3">
    <name type="scientific">Ephemerocybe angulata</name>
    <dbReference type="NCBI Taxonomy" id="980116"/>
    <lineage>
        <taxon>Eukaryota</taxon>
        <taxon>Fungi</taxon>
        <taxon>Dikarya</taxon>
        <taxon>Basidiomycota</taxon>
        <taxon>Agaricomycotina</taxon>
        <taxon>Agaricomycetes</taxon>
        <taxon>Agaricomycetidae</taxon>
        <taxon>Agaricales</taxon>
        <taxon>Agaricineae</taxon>
        <taxon>Psathyrellaceae</taxon>
        <taxon>Ephemerocybe</taxon>
    </lineage>
</organism>
<accession>A0A8H6I7N8</accession>
<dbReference type="AlphaFoldDB" id="A0A8H6I7N8"/>
<comment type="caution">
    <text evidence="2">The sequence shown here is derived from an EMBL/GenBank/DDBJ whole genome shotgun (WGS) entry which is preliminary data.</text>
</comment>
<evidence type="ECO:0000256" key="1">
    <source>
        <dbReference type="SAM" id="MobiDB-lite"/>
    </source>
</evidence>
<dbReference type="EMBL" id="JACGCI010000012">
    <property type="protein sequence ID" value="KAF6760361.1"/>
    <property type="molecule type" value="Genomic_DNA"/>
</dbReference>
<proteinExistence type="predicted"/>
<feature type="compositionally biased region" description="Gly residues" evidence="1">
    <location>
        <begin position="126"/>
        <end position="138"/>
    </location>
</feature>
<feature type="region of interest" description="Disordered" evidence="1">
    <location>
        <begin position="117"/>
        <end position="150"/>
    </location>
</feature>
<evidence type="ECO:0000313" key="2">
    <source>
        <dbReference type="EMBL" id="KAF6760361.1"/>
    </source>
</evidence>
<feature type="region of interest" description="Disordered" evidence="1">
    <location>
        <begin position="1"/>
        <end position="37"/>
    </location>
</feature>
<name>A0A8H6I7N8_9AGAR</name>
<sequence length="283" mass="29971">MALAAQAGAQEGHVAVGPGAGPVEEEMGKTNVGGPPLSHVTGVGLASTGAYSSGASANLGGSLYESILGNNTRAEGQAYERDSDDTEIIDEETKRPCNHNGVPLCRTTLAQRSGVVSENSQAVNGSGIGKGGDKGIAGGEEQEDMDVDPQGQPAPSGMVILNGRAGIPETISLSSNASQVFLKLWTIAKDYFSSEFSLLHTDITKLIKSAPSHPSLSPNREMHPELCALLNAAALCYHHNKAERKLTMMTFVGAIEFFINVQKLVREAHYWPKERPFPLFGQK</sequence>
<evidence type="ECO:0000313" key="3">
    <source>
        <dbReference type="Proteomes" id="UP000521943"/>
    </source>
</evidence>
<keyword evidence="3" id="KW-1185">Reference proteome</keyword>
<protein>
    <submittedName>
        <fullName evidence="2">Uncharacterized protein</fullName>
    </submittedName>
</protein>
<gene>
    <name evidence="2" type="ORF">DFP72DRAFT_843276</name>
</gene>